<comment type="caution">
    <text evidence="5">The sequence shown here is derived from an EMBL/GenBank/DDBJ whole genome shotgun (WGS) entry which is preliminary data.</text>
</comment>
<evidence type="ECO:0000256" key="3">
    <source>
        <dbReference type="ARBA" id="ARBA00023163"/>
    </source>
</evidence>
<dbReference type="InterPro" id="IPR009057">
    <property type="entry name" value="Homeodomain-like_sf"/>
</dbReference>
<dbReference type="Proteomes" id="UP001595818">
    <property type="component" value="Unassembled WGS sequence"/>
</dbReference>
<dbReference type="PRINTS" id="PR00032">
    <property type="entry name" value="HTHARAC"/>
</dbReference>
<dbReference type="Gene3D" id="1.10.10.60">
    <property type="entry name" value="Homeodomain-like"/>
    <property type="match status" value="2"/>
</dbReference>
<keyword evidence="1" id="KW-0805">Transcription regulation</keyword>
<proteinExistence type="predicted"/>
<keyword evidence="6" id="KW-1185">Reference proteome</keyword>
<dbReference type="PANTHER" id="PTHR43280:SF2">
    <property type="entry name" value="HTH-TYPE TRANSCRIPTIONAL REGULATOR EXSA"/>
    <property type="match status" value="1"/>
</dbReference>
<dbReference type="Pfam" id="PF12833">
    <property type="entry name" value="HTH_18"/>
    <property type="match status" value="1"/>
</dbReference>
<dbReference type="PROSITE" id="PS01124">
    <property type="entry name" value="HTH_ARAC_FAMILY_2"/>
    <property type="match status" value="1"/>
</dbReference>
<dbReference type="InterPro" id="IPR018060">
    <property type="entry name" value="HTH_AraC"/>
</dbReference>
<reference evidence="6" key="1">
    <citation type="journal article" date="2019" name="Int. J. Syst. Evol. Microbiol.">
        <title>The Global Catalogue of Microorganisms (GCM) 10K type strain sequencing project: providing services to taxonomists for standard genome sequencing and annotation.</title>
        <authorList>
            <consortium name="The Broad Institute Genomics Platform"/>
            <consortium name="The Broad Institute Genome Sequencing Center for Infectious Disease"/>
            <person name="Wu L."/>
            <person name="Ma J."/>
        </authorList>
    </citation>
    <scope>NUCLEOTIDE SEQUENCE [LARGE SCALE GENOMIC DNA]</scope>
    <source>
        <strain evidence="6">CGMCC 4.7466</strain>
    </source>
</reference>
<evidence type="ECO:0000256" key="1">
    <source>
        <dbReference type="ARBA" id="ARBA00023015"/>
    </source>
</evidence>
<dbReference type="InterPro" id="IPR020449">
    <property type="entry name" value="Tscrpt_reg_AraC-type_HTH"/>
</dbReference>
<feature type="domain" description="HTH araC/xylS-type" evidence="4">
    <location>
        <begin position="186"/>
        <end position="284"/>
    </location>
</feature>
<keyword evidence="3" id="KW-0804">Transcription</keyword>
<gene>
    <name evidence="5" type="ORF">ACFPFU_13115</name>
</gene>
<dbReference type="InterPro" id="IPR037923">
    <property type="entry name" value="HTH-like"/>
</dbReference>
<name>A0ABV9T350_9BACT</name>
<evidence type="ECO:0000313" key="6">
    <source>
        <dbReference type="Proteomes" id="UP001595818"/>
    </source>
</evidence>
<dbReference type="InterPro" id="IPR054015">
    <property type="entry name" value="ExsA-like_N"/>
</dbReference>
<accession>A0ABV9T350</accession>
<dbReference type="PANTHER" id="PTHR43280">
    <property type="entry name" value="ARAC-FAMILY TRANSCRIPTIONAL REGULATOR"/>
    <property type="match status" value="1"/>
</dbReference>
<dbReference type="SUPFAM" id="SSF46689">
    <property type="entry name" value="Homeodomain-like"/>
    <property type="match status" value="2"/>
</dbReference>
<sequence length="286" mass="33527">MDSFYDFIQNNPSSIRLQVNELLLAEYQCPLSETRYDIWSHQNYYIYVISGQKKWFTRNREILVQKGDCLFIRKGAHSVIQYFDKDFCAVVLFVADEFIRSVLLENRIELTDTEDSIDRDSLFPIEPDKLLAAYFQSFLSYLSEKDKPGDKLLELKFKELVMVTASQNYNKNLTGYFCRLCKTGSPSLLELMEDNFYYPMTLEEYARLAGRSLSAFKSDFKETFGTTPGRWLKKKRLSYSQYLLKHTDKPVTEIVFDSGFQNTSHFSREFKTELGCTPLAYRKKTS</sequence>
<organism evidence="5 6">
    <name type="scientific">Negadavirga shengliensis</name>
    <dbReference type="NCBI Taxonomy" id="1389218"/>
    <lineage>
        <taxon>Bacteria</taxon>
        <taxon>Pseudomonadati</taxon>
        <taxon>Bacteroidota</taxon>
        <taxon>Cytophagia</taxon>
        <taxon>Cytophagales</taxon>
        <taxon>Cyclobacteriaceae</taxon>
        <taxon>Negadavirga</taxon>
    </lineage>
</organism>
<dbReference type="SUPFAM" id="SSF51215">
    <property type="entry name" value="Regulatory protein AraC"/>
    <property type="match status" value="1"/>
</dbReference>
<dbReference type="RefSeq" id="WP_377065191.1">
    <property type="nucleotide sequence ID" value="NZ_JBHSJJ010000006.1"/>
</dbReference>
<keyword evidence="2" id="KW-0238">DNA-binding</keyword>
<dbReference type="EMBL" id="JBHSJJ010000006">
    <property type="protein sequence ID" value="MFC4872630.1"/>
    <property type="molecule type" value="Genomic_DNA"/>
</dbReference>
<dbReference type="SMART" id="SM00342">
    <property type="entry name" value="HTH_ARAC"/>
    <property type="match status" value="1"/>
</dbReference>
<evidence type="ECO:0000256" key="2">
    <source>
        <dbReference type="ARBA" id="ARBA00023125"/>
    </source>
</evidence>
<evidence type="ECO:0000313" key="5">
    <source>
        <dbReference type="EMBL" id="MFC4872630.1"/>
    </source>
</evidence>
<evidence type="ECO:0000259" key="4">
    <source>
        <dbReference type="PROSITE" id="PS01124"/>
    </source>
</evidence>
<protein>
    <submittedName>
        <fullName evidence="5">Helix-turn-helix domain-containing protein</fullName>
    </submittedName>
</protein>
<dbReference type="Pfam" id="PF22200">
    <property type="entry name" value="ExsA_N"/>
    <property type="match status" value="1"/>
</dbReference>